<reference evidence="2" key="2">
    <citation type="submission" date="2021-04" db="EMBL/GenBank/DDBJ databases">
        <authorList>
            <person name="Gilroy R."/>
        </authorList>
    </citation>
    <scope>NUCLEOTIDE SEQUENCE</scope>
    <source>
        <strain evidence="2">ChiHjej9B8-1298</strain>
    </source>
</reference>
<name>A0A9D2J1J5_9BACE</name>
<sequence>MISGEDYIPISLLNDFIFCPYSIYLHSVYMEADEGLYQAYPQTKGKIAHESIDRKTYSSRKKDIVSLPVCSESLGLMGKIDIYKGDEKLLMERKYSIKQIFRGQLYQLWAQYYCMKEMGYEVDKLAFYEVATKKIIPIQIPSSSERMELESIIKKFLSFSPNTQIITNKNKCAHCIYCNLCDKIFKENVYT</sequence>
<evidence type="ECO:0000313" key="2">
    <source>
        <dbReference type="EMBL" id="HIZ33201.1"/>
    </source>
</evidence>
<gene>
    <name evidence="2" type="primary">cas4</name>
    <name evidence="2" type="ORF">H9814_06655</name>
</gene>
<evidence type="ECO:0000259" key="1">
    <source>
        <dbReference type="Pfam" id="PF01930"/>
    </source>
</evidence>
<proteinExistence type="predicted"/>
<comment type="caution">
    <text evidence="2">The sequence shown here is derived from an EMBL/GenBank/DDBJ whole genome shotgun (WGS) entry which is preliminary data.</text>
</comment>
<reference evidence="2" key="1">
    <citation type="journal article" date="2021" name="PeerJ">
        <title>Extensive microbial diversity within the chicken gut microbiome revealed by metagenomics and culture.</title>
        <authorList>
            <person name="Gilroy R."/>
            <person name="Ravi A."/>
            <person name="Getino M."/>
            <person name="Pursley I."/>
            <person name="Horton D.L."/>
            <person name="Alikhan N.F."/>
            <person name="Baker D."/>
            <person name="Gharbi K."/>
            <person name="Hall N."/>
            <person name="Watson M."/>
            <person name="Adriaenssens E.M."/>
            <person name="Foster-Nyarko E."/>
            <person name="Jarju S."/>
            <person name="Secka A."/>
            <person name="Antonio M."/>
            <person name="Oren A."/>
            <person name="Chaudhuri R.R."/>
            <person name="La Ragione R."/>
            <person name="Hildebrand F."/>
            <person name="Pallen M.J."/>
        </authorList>
    </citation>
    <scope>NUCLEOTIDE SEQUENCE</scope>
    <source>
        <strain evidence="2">ChiHjej9B8-1298</strain>
    </source>
</reference>
<dbReference type="InterPro" id="IPR027616">
    <property type="entry name" value="Cas4_PREFRAN"/>
</dbReference>
<accession>A0A9D2J1J5</accession>
<evidence type="ECO:0000313" key="3">
    <source>
        <dbReference type="Proteomes" id="UP000824028"/>
    </source>
</evidence>
<protein>
    <submittedName>
        <fullName evidence="2">Type V CRISPR-associated protein Cas4</fullName>
    </submittedName>
</protein>
<organism evidence="2 3">
    <name type="scientific">Candidatus Bacteroides merdigallinarum</name>
    <dbReference type="NCBI Taxonomy" id="2838473"/>
    <lineage>
        <taxon>Bacteria</taxon>
        <taxon>Pseudomonadati</taxon>
        <taxon>Bacteroidota</taxon>
        <taxon>Bacteroidia</taxon>
        <taxon>Bacteroidales</taxon>
        <taxon>Bacteroidaceae</taxon>
        <taxon>Bacteroides</taxon>
    </lineage>
</organism>
<dbReference type="Gene3D" id="3.90.320.10">
    <property type="match status" value="1"/>
</dbReference>
<dbReference type="NCBIfam" id="TIGR04328">
    <property type="entry name" value="cas4_PREFRAN"/>
    <property type="match status" value="1"/>
</dbReference>
<dbReference type="AlphaFoldDB" id="A0A9D2J1J5"/>
<dbReference type="Pfam" id="PF01930">
    <property type="entry name" value="Cas_Cas4"/>
    <property type="match status" value="1"/>
</dbReference>
<feature type="domain" description="DUF83" evidence="1">
    <location>
        <begin position="11"/>
        <end position="181"/>
    </location>
</feature>
<dbReference type="InterPro" id="IPR022765">
    <property type="entry name" value="Dna2/Cas4_DUF83"/>
</dbReference>
<dbReference type="Proteomes" id="UP000824028">
    <property type="component" value="Unassembled WGS sequence"/>
</dbReference>
<dbReference type="InterPro" id="IPR011604">
    <property type="entry name" value="PDDEXK-like_dom_sf"/>
</dbReference>
<dbReference type="EMBL" id="DXBX01000051">
    <property type="protein sequence ID" value="HIZ33201.1"/>
    <property type="molecule type" value="Genomic_DNA"/>
</dbReference>